<dbReference type="InterPro" id="IPR025997">
    <property type="entry name" value="SBP_2_dom"/>
</dbReference>
<dbReference type="Gene3D" id="3.40.50.2300">
    <property type="match status" value="2"/>
</dbReference>
<evidence type="ECO:0000313" key="7">
    <source>
        <dbReference type="Proteomes" id="UP001221208"/>
    </source>
</evidence>
<dbReference type="InterPro" id="IPR028082">
    <property type="entry name" value="Peripla_BP_I"/>
</dbReference>
<evidence type="ECO:0000256" key="3">
    <source>
        <dbReference type="ARBA" id="ARBA00022729"/>
    </source>
</evidence>
<gene>
    <name evidence="6" type="ORF">OIK44_12460</name>
</gene>
<evidence type="ECO:0000256" key="1">
    <source>
        <dbReference type="ARBA" id="ARBA00004196"/>
    </source>
</evidence>
<name>A0ABT5K0L6_9BURK</name>
<dbReference type="Proteomes" id="UP001221208">
    <property type="component" value="Unassembled WGS sequence"/>
</dbReference>
<comment type="caution">
    <text evidence="6">The sequence shown here is derived from an EMBL/GenBank/DDBJ whole genome shotgun (WGS) entry which is preliminary data.</text>
</comment>
<comment type="similarity">
    <text evidence="2">Belongs to the bacterial solute-binding protein 2 family.</text>
</comment>
<dbReference type="Pfam" id="PF13407">
    <property type="entry name" value="Peripla_BP_4"/>
    <property type="match status" value="1"/>
</dbReference>
<dbReference type="PANTHER" id="PTHR46847">
    <property type="entry name" value="D-ALLOSE-BINDING PERIPLASMIC PROTEIN-RELATED"/>
    <property type="match status" value="1"/>
</dbReference>
<keyword evidence="7" id="KW-1185">Reference proteome</keyword>
<keyword evidence="3 4" id="KW-0732">Signal</keyword>
<dbReference type="SUPFAM" id="SSF53822">
    <property type="entry name" value="Periplasmic binding protein-like I"/>
    <property type="match status" value="1"/>
</dbReference>
<dbReference type="PANTHER" id="PTHR46847:SF1">
    <property type="entry name" value="D-ALLOSE-BINDING PERIPLASMIC PROTEIN-RELATED"/>
    <property type="match status" value="1"/>
</dbReference>
<organism evidence="6 7">
    <name type="scientific">Janthinobacterium fluminis</name>
    <dbReference type="NCBI Taxonomy" id="2987524"/>
    <lineage>
        <taxon>Bacteria</taxon>
        <taxon>Pseudomonadati</taxon>
        <taxon>Pseudomonadota</taxon>
        <taxon>Betaproteobacteria</taxon>
        <taxon>Burkholderiales</taxon>
        <taxon>Oxalobacteraceae</taxon>
        <taxon>Janthinobacterium</taxon>
    </lineage>
</organism>
<evidence type="ECO:0000256" key="4">
    <source>
        <dbReference type="SAM" id="SignalP"/>
    </source>
</evidence>
<feature type="signal peptide" evidence="4">
    <location>
        <begin position="1"/>
        <end position="27"/>
    </location>
</feature>
<accession>A0ABT5K0L6</accession>
<protein>
    <submittedName>
        <fullName evidence="6">Sugar ABC transporter substrate-binding protein</fullName>
    </submittedName>
</protein>
<feature type="chain" id="PRO_5045525798" evidence="4">
    <location>
        <begin position="28"/>
        <end position="318"/>
    </location>
</feature>
<sequence>MSSISLFSKSIAVAAASLCMAMPSAQASAEKPRVALVMKSLANEFFLTMENGAKAHQKKNSDKYELITNGVKDESDTAGQIKLVEQMIISNVDAIVIAPADSKALVAVAKRAINAGIVVINIDNQFDAAALKEKGITVPFVGPLDRKGAEQVGDYLAKFIKAGDKVGIIEGLPTANNAKLRTAGFQDAMKKAGAKVVSLQTGEWEIDKANKVAAAMLSENPDIKALLCGNDSMAIGAVAAVKSAGLTGKVRVVGFDNISAVAPMLKDGRMTATAEQHADKLAIYGIENALKFLKAKTPIKTLGGIVETPVDLVAGSKK</sequence>
<dbReference type="RefSeq" id="WP_273671076.1">
    <property type="nucleotide sequence ID" value="NZ_JAQQXR010000004.1"/>
</dbReference>
<evidence type="ECO:0000256" key="2">
    <source>
        <dbReference type="ARBA" id="ARBA00007639"/>
    </source>
</evidence>
<evidence type="ECO:0000313" key="6">
    <source>
        <dbReference type="EMBL" id="MDC8758399.1"/>
    </source>
</evidence>
<dbReference type="EMBL" id="JAQQXR010000004">
    <property type="protein sequence ID" value="MDC8758399.1"/>
    <property type="molecule type" value="Genomic_DNA"/>
</dbReference>
<feature type="domain" description="Periplasmic binding protein" evidence="5">
    <location>
        <begin position="34"/>
        <end position="296"/>
    </location>
</feature>
<evidence type="ECO:0000259" key="5">
    <source>
        <dbReference type="Pfam" id="PF13407"/>
    </source>
</evidence>
<comment type="subcellular location">
    <subcellularLocation>
        <location evidence="1">Cell envelope</location>
    </subcellularLocation>
</comment>
<reference evidence="6 7" key="1">
    <citation type="submission" date="2022-10" db="EMBL/GenBank/DDBJ databases">
        <title>Janthinobacterium sp. hw3 Genome sequencing.</title>
        <authorList>
            <person name="Park S."/>
        </authorList>
    </citation>
    <scope>NUCLEOTIDE SEQUENCE [LARGE SCALE GENOMIC DNA]</scope>
    <source>
        <strain evidence="7">hw3</strain>
    </source>
</reference>
<dbReference type="CDD" id="cd19970">
    <property type="entry name" value="PBP1_ABC_sugar_binding-like"/>
    <property type="match status" value="1"/>
</dbReference>
<proteinExistence type="inferred from homology"/>